<dbReference type="RefSeq" id="WP_211316406.1">
    <property type="nucleotide sequence ID" value="NZ_CP139960.1"/>
</dbReference>
<dbReference type="SUPFAM" id="SSF53335">
    <property type="entry name" value="S-adenosyl-L-methionine-dependent methyltransferases"/>
    <property type="match status" value="1"/>
</dbReference>
<dbReference type="EC" id="2.1.-.-" evidence="2"/>
<accession>A0ABZ0W492</accession>
<dbReference type="CDD" id="cd02440">
    <property type="entry name" value="AdoMet_MTases"/>
    <property type="match status" value="1"/>
</dbReference>
<protein>
    <submittedName>
        <fullName evidence="2">Class I SAM-dependent methyltransferase</fullName>
        <ecNumber evidence="2">2.1.-.-</ecNumber>
    </submittedName>
</protein>
<keyword evidence="2" id="KW-0808">Transferase</keyword>
<gene>
    <name evidence="2" type="ORF">U0035_19025</name>
</gene>
<keyword evidence="2" id="KW-0489">Methyltransferase</keyword>
<sequence length="130" mass="14207">MTPPVSKRLLDIVDALPLRDGMRILEIGCGTGIAAREIAYRFDPIYIMGIDRSAKAIAQAQKNCEEAISAGKISFIQAAIETLTLQTAVEPFNLAFAIRVGALDGRHSGKEAAALKKYREIASTRREIIY</sequence>
<evidence type="ECO:0000313" key="3">
    <source>
        <dbReference type="Proteomes" id="UP001325680"/>
    </source>
</evidence>
<keyword evidence="3" id="KW-1185">Reference proteome</keyword>
<evidence type="ECO:0000259" key="1">
    <source>
        <dbReference type="Pfam" id="PF13847"/>
    </source>
</evidence>
<feature type="domain" description="Methyltransferase" evidence="1">
    <location>
        <begin position="19"/>
        <end position="106"/>
    </location>
</feature>
<dbReference type="InterPro" id="IPR025714">
    <property type="entry name" value="Methyltranfer_dom"/>
</dbReference>
<organism evidence="2 3">
    <name type="scientific">Niabella yanshanensis</name>
    <dbReference type="NCBI Taxonomy" id="577386"/>
    <lineage>
        <taxon>Bacteria</taxon>
        <taxon>Pseudomonadati</taxon>
        <taxon>Bacteroidota</taxon>
        <taxon>Chitinophagia</taxon>
        <taxon>Chitinophagales</taxon>
        <taxon>Chitinophagaceae</taxon>
        <taxon>Niabella</taxon>
    </lineage>
</organism>
<name>A0ABZ0W492_9BACT</name>
<dbReference type="Pfam" id="PF13847">
    <property type="entry name" value="Methyltransf_31"/>
    <property type="match status" value="1"/>
</dbReference>
<dbReference type="InterPro" id="IPR029063">
    <property type="entry name" value="SAM-dependent_MTases_sf"/>
</dbReference>
<dbReference type="EMBL" id="CP139960">
    <property type="protein sequence ID" value="WQD37764.1"/>
    <property type="molecule type" value="Genomic_DNA"/>
</dbReference>
<dbReference type="GO" id="GO:0032259">
    <property type="term" value="P:methylation"/>
    <property type="evidence" value="ECO:0007669"/>
    <property type="project" value="UniProtKB-KW"/>
</dbReference>
<reference evidence="2 3" key="1">
    <citation type="submission" date="2023-12" db="EMBL/GenBank/DDBJ databases">
        <title>Genome sequencing and assembly of bacterial species from a model synthetic community.</title>
        <authorList>
            <person name="Hogle S.L."/>
        </authorList>
    </citation>
    <scope>NUCLEOTIDE SEQUENCE [LARGE SCALE GENOMIC DNA]</scope>
    <source>
        <strain evidence="2 3">HAMBI_3031</strain>
    </source>
</reference>
<proteinExistence type="predicted"/>
<dbReference type="Gene3D" id="3.40.50.150">
    <property type="entry name" value="Vaccinia Virus protein VP39"/>
    <property type="match status" value="1"/>
</dbReference>
<dbReference type="Proteomes" id="UP001325680">
    <property type="component" value="Chromosome"/>
</dbReference>
<evidence type="ECO:0000313" key="2">
    <source>
        <dbReference type="EMBL" id="WQD37764.1"/>
    </source>
</evidence>
<dbReference type="GO" id="GO:0008168">
    <property type="term" value="F:methyltransferase activity"/>
    <property type="evidence" value="ECO:0007669"/>
    <property type="project" value="UniProtKB-KW"/>
</dbReference>